<comment type="caution">
    <text evidence="3">The sequence shown here is derived from an EMBL/GenBank/DDBJ whole genome shotgun (WGS) entry which is preliminary data.</text>
</comment>
<sequence>MEDFRTTRRLITKNCFMATLDLKDAYLLVPVNKDYWKFLRFQFNGKLYEFTCLCFGLNIAPRIFTKILRPVVGYLRSLGHESCVYLDDIFLLGRNEYSCLGNVAHTRSFLEYLGLVINYDKSNLIPSTQISYLGFVFDSVKMRMYIPELKVKKTLGMISSFLASRSLTIRQLATLLGVFISQIPAVSYGLLYTKILEFEKFRSLRQHNDNFNSKIVLSHDARQDILWWQQSLRINSGQNIFCDEFSLEIFSDASMSGWGAFCNSVSSHGLWNSSEADYSINYLELLAAFYGLRCFARSYRNCRILLRIDNTTAIAYINRYGGVQYPRLNKIARKIWQFCEFRSIHVFASYIPSKENCEADAASRNTDWETEWQLNPTIFQQILQKVSTSCRVDLFASMLNAQFDCYVSWKPDPFAWKVDAFTFSWESIKFYAFPPISLIPRVLQKIVNDKAEGLLISTSPERQNIITSRDFIRSALLTNNVPIQATDTILHSLADSTWKQYETSFKSWSKYCDLHNFNIYDITIHNTLQFLQQLYNNGQGYSSLNSARSFLSLVSTGSSGKTVGNDPLISRFMRGIGKQRPPTPRYDSTWDPEVVLTYLRTLEPLEELSLQLLSFKTIGLIALATAHRVQTFSLISTDEIFMKSTGIEINISSAVKTSKPGVLQPSLFLPFFPESQAVCVARTLGWYLQRTISLRSASSTRLFLSVNPPHNPVTSQTLSRWLKLILKHSGVNDSVYSAHSFRHSSTSAAARRGTSIDQIRRRAGWSESSSTFARHYNRPLSSQDQFARAVFNL</sequence>
<dbReference type="OrthoDB" id="2897838at2759"/>
<dbReference type="PROSITE" id="PS50878">
    <property type="entry name" value="RT_POL"/>
    <property type="match status" value="1"/>
</dbReference>
<dbReference type="AlphaFoldDB" id="A0A8J2KWK7"/>
<dbReference type="CDD" id="cd09275">
    <property type="entry name" value="RNase_HI_RT_DIRS1"/>
    <property type="match status" value="1"/>
</dbReference>
<accession>A0A8J2KWK7</accession>
<proteinExistence type="predicted"/>
<dbReference type="EMBL" id="CAJVCH010481610">
    <property type="protein sequence ID" value="CAG7820539.1"/>
    <property type="molecule type" value="Genomic_DNA"/>
</dbReference>
<dbReference type="InterPro" id="IPR002104">
    <property type="entry name" value="Integrase_catalytic"/>
</dbReference>
<evidence type="ECO:0000259" key="1">
    <source>
        <dbReference type="PROSITE" id="PS50878"/>
    </source>
</evidence>
<organism evidence="3 4">
    <name type="scientific">Allacma fusca</name>
    <dbReference type="NCBI Taxonomy" id="39272"/>
    <lineage>
        <taxon>Eukaryota</taxon>
        <taxon>Metazoa</taxon>
        <taxon>Ecdysozoa</taxon>
        <taxon>Arthropoda</taxon>
        <taxon>Hexapoda</taxon>
        <taxon>Collembola</taxon>
        <taxon>Symphypleona</taxon>
        <taxon>Sminthuridae</taxon>
        <taxon>Allacma</taxon>
    </lineage>
</organism>
<keyword evidence="4" id="KW-1185">Reference proteome</keyword>
<evidence type="ECO:0000259" key="2">
    <source>
        <dbReference type="PROSITE" id="PS51898"/>
    </source>
</evidence>
<dbReference type="CDD" id="cd03714">
    <property type="entry name" value="RT_DIRS1"/>
    <property type="match status" value="1"/>
</dbReference>
<name>A0A8J2KWK7_9HEXA</name>
<dbReference type="InterPro" id="IPR000477">
    <property type="entry name" value="RT_dom"/>
</dbReference>
<dbReference type="Pfam" id="PF00589">
    <property type="entry name" value="Phage_integrase"/>
    <property type="match status" value="1"/>
</dbReference>
<reference evidence="3" key="1">
    <citation type="submission" date="2021-06" db="EMBL/GenBank/DDBJ databases">
        <authorList>
            <person name="Hodson N. C."/>
            <person name="Mongue J. A."/>
            <person name="Jaron S. K."/>
        </authorList>
    </citation>
    <scope>NUCLEOTIDE SEQUENCE</scope>
</reference>
<evidence type="ECO:0000313" key="4">
    <source>
        <dbReference type="Proteomes" id="UP000708208"/>
    </source>
</evidence>
<dbReference type="GO" id="GO:0003677">
    <property type="term" value="F:DNA binding"/>
    <property type="evidence" value="ECO:0007669"/>
    <property type="project" value="InterPro"/>
</dbReference>
<feature type="domain" description="Reverse transcriptase" evidence="1">
    <location>
        <begin position="1"/>
        <end position="137"/>
    </location>
</feature>
<dbReference type="Proteomes" id="UP000708208">
    <property type="component" value="Unassembled WGS sequence"/>
</dbReference>
<dbReference type="InterPro" id="IPR052055">
    <property type="entry name" value="Hepadnavirus_pol/RT"/>
</dbReference>
<dbReference type="PANTHER" id="PTHR33050:SF7">
    <property type="entry name" value="RIBONUCLEASE H"/>
    <property type="match status" value="1"/>
</dbReference>
<dbReference type="PANTHER" id="PTHR33050">
    <property type="entry name" value="REVERSE TRANSCRIPTASE DOMAIN-CONTAINING PROTEIN"/>
    <property type="match status" value="1"/>
</dbReference>
<evidence type="ECO:0000313" key="3">
    <source>
        <dbReference type="EMBL" id="CAG7820539.1"/>
    </source>
</evidence>
<protein>
    <recommendedName>
        <fullName evidence="5">Reverse transcriptase domain-containing protein</fullName>
    </recommendedName>
</protein>
<dbReference type="GO" id="GO:0006310">
    <property type="term" value="P:DNA recombination"/>
    <property type="evidence" value="ECO:0007669"/>
    <property type="project" value="InterPro"/>
</dbReference>
<dbReference type="GO" id="GO:0015074">
    <property type="term" value="P:DNA integration"/>
    <property type="evidence" value="ECO:0007669"/>
    <property type="project" value="InterPro"/>
</dbReference>
<feature type="domain" description="Tyr recombinase" evidence="2">
    <location>
        <begin position="585"/>
        <end position="790"/>
    </location>
</feature>
<dbReference type="PROSITE" id="PS51898">
    <property type="entry name" value="TYR_RECOMBINASE"/>
    <property type="match status" value="1"/>
</dbReference>
<dbReference type="Pfam" id="PF00078">
    <property type="entry name" value="RVT_1"/>
    <property type="match status" value="1"/>
</dbReference>
<gene>
    <name evidence="3" type="ORF">AFUS01_LOCUS30926</name>
</gene>
<evidence type="ECO:0008006" key="5">
    <source>
        <dbReference type="Google" id="ProtNLM"/>
    </source>
</evidence>